<keyword evidence="2" id="KW-1185">Reference proteome</keyword>
<accession>A0ACB8WVQ5</accession>
<sequence length="310" mass="33474">MQSLISRLEGFTAASPSPPAAPAPPASPATTAAAPPQPPPAPSSVPVSSAPVRLASPPKFSGECRPFLIQCDLHFFHGPKRLRFGASSSYSVYGFSHDREGGCLGYGRLVSGAQVCQTAKDFSQALLRVFDQTSPAREVSSLLCSRSSRDAGGWWIMPLNSARWRRTADGTRLPSSAHSLTASHGGSKRLSGSVGHPKGLRKPSRNSLSSIDNRLRERERERDVGRVASLRGSRGHRTPSVSFADRATCLPQYQSLPRPLLGAEEPMQLGRTKLAPEERQRRLKEGVCFYCGKSGHQVNRCPAKEEAHQG</sequence>
<organism evidence="1 2">
    <name type="scientific">Scortum barcoo</name>
    <name type="common">barcoo grunter</name>
    <dbReference type="NCBI Taxonomy" id="214431"/>
    <lineage>
        <taxon>Eukaryota</taxon>
        <taxon>Metazoa</taxon>
        <taxon>Chordata</taxon>
        <taxon>Craniata</taxon>
        <taxon>Vertebrata</taxon>
        <taxon>Euteleostomi</taxon>
        <taxon>Actinopterygii</taxon>
        <taxon>Neopterygii</taxon>
        <taxon>Teleostei</taxon>
        <taxon>Neoteleostei</taxon>
        <taxon>Acanthomorphata</taxon>
        <taxon>Eupercaria</taxon>
        <taxon>Centrarchiformes</taxon>
        <taxon>Terapontoidei</taxon>
        <taxon>Terapontidae</taxon>
        <taxon>Scortum</taxon>
    </lineage>
</organism>
<comment type="caution">
    <text evidence="1">The sequence shown here is derived from an EMBL/GenBank/DDBJ whole genome shotgun (WGS) entry which is preliminary data.</text>
</comment>
<gene>
    <name evidence="1" type="ORF">L3Q82_007110</name>
</gene>
<protein>
    <submittedName>
        <fullName evidence="1">Uncharacterized protein</fullName>
    </submittedName>
</protein>
<proteinExistence type="predicted"/>
<evidence type="ECO:0000313" key="2">
    <source>
        <dbReference type="Proteomes" id="UP000831701"/>
    </source>
</evidence>
<name>A0ACB8WVQ5_9TELE</name>
<reference evidence="1" key="1">
    <citation type="submission" date="2022-04" db="EMBL/GenBank/DDBJ databases">
        <title>Jade perch genome.</title>
        <authorList>
            <person name="Chao B."/>
        </authorList>
    </citation>
    <scope>NUCLEOTIDE SEQUENCE</scope>
    <source>
        <strain evidence="1">CB-2022</strain>
    </source>
</reference>
<dbReference type="Proteomes" id="UP000831701">
    <property type="component" value="Chromosome 6"/>
</dbReference>
<dbReference type="EMBL" id="CM041536">
    <property type="protein sequence ID" value="KAI3370763.1"/>
    <property type="molecule type" value="Genomic_DNA"/>
</dbReference>
<evidence type="ECO:0000313" key="1">
    <source>
        <dbReference type="EMBL" id="KAI3370763.1"/>
    </source>
</evidence>